<dbReference type="Proteomes" id="UP000465810">
    <property type="component" value="Unassembled WGS sequence"/>
</dbReference>
<dbReference type="AlphaFoldDB" id="A0A7X4GFY9"/>
<accession>A0A7X4GFY9</accession>
<dbReference type="InterPro" id="IPR021508">
    <property type="entry name" value="Gp17-like"/>
</dbReference>
<evidence type="ECO:0000313" key="1">
    <source>
        <dbReference type="EMBL" id="MYL97067.1"/>
    </source>
</evidence>
<sequence length="153" mass="16279">MANDILRATERACIVCLKADAPLAAIIAKTSIDPQPGTAGVDVDGYTIWPFITLEGTQAIPSGRGCSARSDVTFQLHSFAKARKNSAGAMIETARDHAGKINTAVVEAIHNHAFTVAGRRYKFAVTSSRLMKDGGESDAYHGIAFVRARAFQG</sequence>
<reference evidence="1 2" key="1">
    <citation type="submission" date="2019-12" db="EMBL/GenBank/DDBJ databases">
        <authorList>
            <person name="Feng G."/>
            <person name="Zhu H."/>
        </authorList>
    </citation>
    <scope>NUCLEOTIDE SEQUENCE [LARGE SCALE GENOMIC DNA]</scope>
    <source>
        <strain evidence="1 2">FGD1</strain>
    </source>
</reference>
<dbReference type="EMBL" id="WVTD01000002">
    <property type="protein sequence ID" value="MYL97067.1"/>
    <property type="molecule type" value="Genomic_DNA"/>
</dbReference>
<keyword evidence="2" id="KW-1185">Reference proteome</keyword>
<proteinExistence type="predicted"/>
<name>A0A7X4GFY9_9SPHN</name>
<dbReference type="Gene3D" id="3.30.2000.30">
    <property type="match status" value="1"/>
</dbReference>
<organism evidence="1 2">
    <name type="scientific">Novosphingobium silvae</name>
    <dbReference type="NCBI Taxonomy" id="2692619"/>
    <lineage>
        <taxon>Bacteria</taxon>
        <taxon>Pseudomonadati</taxon>
        <taxon>Pseudomonadota</taxon>
        <taxon>Alphaproteobacteria</taxon>
        <taxon>Sphingomonadales</taxon>
        <taxon>Sphingomonadaceae</taxon>
        <taxon>Novosphingobium</taxon>
    </lineage>
</organism>
<comment type="caution">
    <text evidence="1">The sequence shown here is derived from an EMBL/GenBank/DDBJ whole genome shotgun (WGS) entry which is preliminary data.</text>
</comment>
<evidence type="ECO:0000313" key="2">
    <source>
        <dbReference type="Proteomes" id="UP000465810"/>
    </source>
</evidence>
<dbReference type="InterPro" id="IPR053745">
    <property type="entry name" value="Viral_Tail_Comp_sf"/>
</dbReference>
<dbReference type="RefSeq" id="WP_160984793.1">
    <property type="nucleotide sequence ID" value="NZ_WVTD01000002.1"/>
</dbReference>
<protein>
    <submittedName>
        <fullName evidence="1">DUF3168 domain-containing protein</fullName>
    </submittedName>
</protein>
<dbReference type="Pfam" id="PF11367">
    <property type="entry name" value="Tail_completion_gp17"/>
    <property type="match status" value="1"/>
</dbReference>
<gene>
    <name evidence="1" type="ORF">GR702_04675</name>
</gene>